<dbReference type="AlphaFoldDB" id="A0A6A3A1P4"/>
<evidence type="ECO:0000256" key="4">
    <source>
        <dbReference type="ARBA" id="ARBA00022702"/>
    </source>
</evidence>
<comment type="function">
    <text evidence="7">Cell signaling peptide that may regulate plant stress, growth, and development. Mediates a rapid alkalinization of extracellular space by mediating a transient increase in the cytoplasmic Ca(2+) concentration leading to a calcium-dependent signaling events through a cell surface receptor and a concomitant activation of some intracellular mitogen-activated protein kinases.</text>
</comment>
<comment type="subcellular location">
    <subcellularLocation>
        <location evidence="1">Secreted</location>
    </subcellularLocation>
</comment>
<comment type="similarity">
    <text evidence="2">Belongs to the plant rapid alkalinization factor (RALF) family.</text>
</comment>
<comment type="caution">
    <text evidence="10">The sequence shown here is derived from an EMBL/GenBank/DDBJ whole genome shotgun (WGS) entry which is preliminary data.</text>
</comment>
<accession>A0A6A3A1P4</accession>
<evidence type="ECO:0000256" key="2">
    <source>
        <dbReference type="ARBA" id="ARBA00009178"/>
    </source>
</evidence>
<keyword evidence="3" id="KW-0964">Secreted</keyword>
<keyword evidence="4" id="KW-0372">Hormone</keyword>
<dbReference type="Proteomes" id="UP000436088">
    <property type="component" value="Unassembled WGS sequence"/>
</dbReference>
<proteinExistence type="inferred from homology"/>
<dbReference type="EMBL" id="VEPZ02001046">
    <property type="protein sequence ID" value="KAE8698221.1"/>
    <property type="molecule type" value="Genomic_DNA"/>
</dbReference>
<name>A0A6A3A1P4_HIBSY</name>
<reference evidence="10" key="1">
    <citation type="submission" date="2019-09" db="EMBL/GenBank/DDBJ databases">
        <title>Draft genome information of white flower Hibiscus syriacus.</title>
        <authorList>
            <person name="Kim Y.-M."/>
        </authorList>
    </citation>
    <scope>NUCLEOTIDE SEQUENCE [LARGE SCALE GENOMIC DNA]</scope>
    <source>
        <strain evidence="10">YM2019G1</strain>
    </source>
</reference>
<dbReference type="GO" id="GO:0005576">
    <property type="term" value="C:extracellular region"/>
    <property type="evidence" value="ECO:0007669"/>
    <property type="project" value="UniProtKB-SubCell"/>
</dbReference>
<gene>
    <name evidence="10" type="ORF">F3Y22_tig00110600pilonHSYRG00013</name>
</gene>
<evidence type="ECO:0000256" key="1">
    <source>
        <dbReference type="ARBA" id="ARBA00004613"/>
    </source>
</evidence>
<sequence>MGLPNTKTWLICLALISTVVIGGDADAPNGGRFIDQAVLDRCKWPGGPHPGCHPNPNAPPRQANPYNRGCSRHNRCRH</sequence>
<dbReference type="GO" id="GO:0040008">
    <property type="term" value="P:regulation of growth"/>
    <property type="evidence" value="ECO:0007669"/>
    <property type="project" value="UniProtKB-ARBA"/>
</dbReference>
<evidence type="ECO:0000313" key="11">
    <source>
        <dbReference type="Proteomes" id="UP000436088"/>
    </source>
</evidence>
<dbReference type="PANTHER" id="PTHR34270:SF5">
    <property type="entry name" value="PROTEIN RALF-LIKE 10-RELATED"/>
    <property type="match status" value="1"/>
</dbReference>
<keyword evidence="6" id="KW-1015">Disulfide bond</keyword>
<keyword evidence="5 9" id="KW-0732">Signal</keyword>
<evidence type="ECO:0000313" key="10">
    <source>
        <dbReference type="EMBL" id="KAE8698221.1"/>
    </source>
</evidence>
<feature type="signal peptide" evidence="9">
    <location>
        <begin position="1"/>
        <end position="25"/>
    </location>
</feature>
<evidence type="ECO:0000256" key="9">
    <source>
        <dbReference type="SAM" id="SignalP"/>
    </source>
</evidence>
<keyword evidence="11" id="KW-1185">Reference proteome</keyword>
<dbReference type="InterPro" id="IPR008801">
    <property type="entry name" value="RALF"/>
</dbReference>
<dbReference type="GO" id="GO:0005179">
    <property type="term" value="F:hormone activity"/>
    <property type="evidence" value="ECO:0007669"/>
    <property type="project" value="UniProtKB-KW"/>
</dbReference>
<feature type="chain" id="PRO_5025328985" evidence="9">
    <location>
        <begin position="26"/>
        <end position="78"/>
    </location>
</feature>
<organism evidence="10 11">
    <name type="scientific">Hibiscus syriacus</name>
    <name type="common">Rose of Sharon</name>
    <dbReference type="NCBI Taxonomy" id="106335"/>
    <lineage>
        <taxon>Eukaryota</taxon>
        <taxon>Viridiplantae</taxon>
        <taxon>Streptophyta</taxon>
        <taxon>Embryophyta</taxon>
        <taxon>Tracheophyta</taxon>
        <taxon>Spermatophyta</taxon>
        <taxon>Magnoliopsida</taxon>
        <taxon>eudicotyledons</taxon>
        <taxon>Gunneridae</taxon>
        <taxon>Pentapetalae</taxon>
        <taxon>rosids</taxon>
        <taxon>malvids</taxon>
        <taxon>Malvales</taxon>
        <taxon>Malvaceae</taxon>
        <taxon>Malvoideae</taxon>
        <taxon>Hibiscus</taxon>
    </lineage>
</organism>
<evidence type="ECO:0000256" key="6">
    <source>
        <dbReference type="ARBA" id="ARBA00023157"/>
    </source>
</evidence>
<dbReference type="Pfam" id="PF05498">
    <property type="entry name" value="RALF"/>
    <property type="match status" value="1"/>
</dbReference>
<dbReference type="PANTHER" id="PTHR34270">
    <property type="entry name" value="PROTEIN RALF-LIKE 15-RELATED"/>
    <property type="match status" value="1"/>
</dbReference>
<evidence type="ECO:0000256" key="5">
    <source>
        <dbReference type="ARBA" id="ARBA00022729"/>
    </source>
</evidence>
<evidence type="ECO:0000256" key="3">
    <source>
        <dbReference type="ARBA" id="ARBA00022525"/>
    </source>
</evidence>
<protein>
    <submittedName>
        <fullName evidence="10">Uncharacterized protein</fullName>
    </submittedName>
</protein>
<feature type="region of interest" description="Disordered" evidence="8">
    <location>
        <begin position="49"/>
        <end position="78"/>
    </location>
</feature>
<evidence type="ECO:0000256" key="8">
    <source>
        <dbReference type="SAM" id="MobiDB-lite"/>
    </source>
</evidence>
<evidence type="ECO:0000256" key="7">
    <source>
        <dbReference type="ARBA" id="ARBA00037228"/>
    </source>
</evidence>
<feature type="compositionally biased region" description="Pro residues" evidence="8">
    <location>
        <begin position="49"/>
        <end position="59"/>
    </location>
</feature>